<feature type="compositionally biased region" description="Low complexity" evidence="1">
    <location>
        <begin position="96"/>
        <end position="114"/>
    </location>
</feature>
<keyword evidence="3" id="KW-1185">Reference proteome</keyword>
<proteinExistence type="predicted"/>
<feature type="compositionally biased region" description="Polar residues" evidence="1">
    <location>
        <begin position="115"/>
        <end position="163"/>
    </location>
</feature>
<evidence type="ECO:0000313" key="3">
    <source>
        <dbReference type="Proteomes" id="UP001470230"/>
    </source>
</evidence>
<dbReference type="Proteomes" id="UP001470230">
    <property type="component" value="Unassembled WGS sequence"/>
</dbReference>
<protein>
    <submittedName>
        <fullName evidence="2">Uncharacterized protein</fullName>
    </submittedName>
</protein>
<feature type="compositionally biased region" description="Basic and acidic residues" evidence="1">
    <location>
        <begin position="481"/>
        <end position="498"/>
    </location>
</feature>
<accession>A0ABR2H0P7</accession>
<dbReference type="EMBL" id="JAPFFF010000051">
    <property type="protein sequence ID" value="KAK8839436.1"/>
    <property type="molecule type" value="Genomic_DNA"/>
</dbReference>
<feature type="compositionally biased region" description="Polar residues" evidence="1">
    <location>
        <begin position="37"/>
        <end position="72"/>
    </location>
</feature>
<feature type="region of interest" description="Disordered" evidence="1">
    <location>
        <begin position="481"/>
        <end position="504"/>
    </location>
</feature>
<feature type="compositionally biased region" description="Polar residues" evidence="1">
    <location>
        <begin position="85"/>
        <end position="95"/>
    </location>
</feature>
<organism evidence="2 3">
    <name type="scientific">Tritrichomonas musculus</name>
    <dbReference type="NCBI Taxonomy" id="1915356"/>
    <lineage>
        <taxon>Eukaryota</taxon>
        <taxon>Metamonada</taxon>
        <taxon>Parabasalia</taxon>
        <taxon>Tritrichomonadida</taxon>
        <taxon>Tritrichomonadidae</taxon>
        <taxon>Tritrichomonas</taxon>
    </lineage>
</organism>
<comment type="caution">
    <text evidence="2">The sequence shown here is derived from an EMBL/GenBank/DDBJ whole genome shotgun (WGS) entry which is preliminary data.</text>
</comment>
<evidence type="ECO:0000313" key="2">
    <source>
        <dbReference type="EMBL" id="KAK8839436.1"/>
    </source>
</evidence>
<sequence>MEGENVEETGNQPLEAENGPSLDQSTTSPLAEGLLSPNIQESNNTQAEIETSNQVQQSTNENAVDSVQNEITTHVDGLLPHDETNTTQSQPSLENENQPASPEQSEQQNQSFNQDSPSPSDNPTIQPQNEVMQAASNENDSNSPEVNNNDAESPQNNESSTLPQVMMPNTARVSSHAPRHFYPSMPQTARSSKSCRFVKTKPGTSRTNPYICRKISSFSVPIVQLRASYQRMDTQLHSLVANCNIEAISPELMMVYKRVDQAYDLFCTQANLLLSSQDPNATPRQQEKTSAIYKVSEELVNEWVTFIKLFNSTIARGSTPFFQIISGRLSRILSIFRSLNERTNLGMMRIAMTRDGVRRVDSEIILLRRECNAKFRNGEHIDQTFADKVKKVTARVENVFKNSVTKATMYTAEIMRLKSDMQVEASDLKTNVDSMVNFDTSAGLTRAEIAKVNEVFNSLFQLIRLPLELKLKYEDDMSENEKAATKKDEEETKNKESTNIKTNRKPIKNSTMKVCMFENMV</sequence>
<gene>
    <name evidence="2" type="ORF">M9Y10_031788</name>
</gene>
<name>A0ABR2H0P7_9EUKA</name>
<feature type="compositionally biased region" description="Polar residues" evidence="1">
    <location>
        <begin position="185"/>
        <end position="194"/>
    </location>
</feature>
<reference evidence="2 3" key="1">
    <citation type="submission" date="2024-04" db="EMBL/GenBank/DDBJ databases">
        <title>Tritrichomonas musculus Genome.</title>
        <authorList>
            <person name="Alves-Ferreira E."/>
            <person name="Grigg M."/>
            <person name="Lorenzi H."/>
            <person name="Galac M."/>
        </authorList>
    </citation>
    <scope>NUCLEOTIDE SEQUENCE [LARGE SCALE GENOMIC DNA]</scope>
    <source>
        <strain evidence="2 3">EAF2021</strain>
    </source>
</reference>
<feature type="region of interest" description="Disordered" evidence="1">
    <location>
        <begin position="1"/>
        <end position="201"/>
    </location>
</feature>
<evidence type="ECO:0000256" key="1">
    <source>
        <dbReference type="SAM" id="MobiDB-lite"/>
    </source>
</evidence>